<dbReference type="InterPro" id="IPR051742">
    <property type="entry name" value="Ribosome_Assembly_uL10"/>
</dbReference>
<dbReference type="AlphaFoldDB" id="A0A0D2WIY4"/>
<dbReference type="InterPro" id="IPR033867">
    <property type="entry name" value="Mrt4"/>
</dbReference>
<gene>
    <name evidence="9" type="ORF">CAOG_000650</name>
</gene>
<dbReference type="OrthoDB" id="10262308at2759"/>
<evidence type="ECO:0000256" key="7">
    <source>
        <dbReference type="SAM" id="MobiDB-lite"/>
    </source>
</evidence>
<evidence type="ECO:0000256" key="1">
    <source>
        <dbReference type="ARBA" id="ARBA00004046"/>
    </source>
</evidence>
<dbReference type="GO" id="GO:0030687">
    <property type="term" value="C:preribosome, large subunit precursor"/>
    <property type="evidence" value="ECO:0007669"/>
    <property type="project" value="TreeGrafter"/>
</dbReference>
<dbReference type="Proteomes" id="UP000008743">
    <property type="component" value="Unassembled WGS sequence"/>
</dbReference>
<sequence>MPKSKRVKKVALTRTEKHGMESKDALVNEIRSCIQKYSSVYVFAVRNMRNIKLKDVRSEWKHSRFFFGKNRVMALALGNSEENEQETNLREVSNMLVGQTGLLFTSQPREEVIAWFENHHDLEFARSGFVSSETVKIPAGPLPQFSHTMHNDLLRLGLPIVLNKGIITLEKPHTVCSKGDTLTPEQARILKLIDRPLADFHIKLKAAWSNGEFEVLSEGDDDEQGQDGEDYEDDEDNMEA</sequence>
<evidence type="ECO:0000256" key="4">
    <source>
        <dbReference type="ARBA" id="ARBA00022490"/>
    </source>
</evidence>
<evidence type="ECO:0000256" key="5">
    <source>
        <dbReference type="ARBA" id="ARBA00023242"/>
    </source>
</evidence>
<keyword evidence="4 6" id="KW-0963">Cytoplasm</keyword>
<dbReference type="PANTHER" id="PTHR45841:SF1">
    <property type="entry name" value="MRNA TURNOVER PROTEIN 4 HOMOLOG"/>
    <property type="match status" value="1"/>
</dbReference>
<dbReference type="Gene3D" id="3.90.105.20">
    <property type="match status" value="1"/>
</dbReference>
<keyword evidence="5 6" id="KW-0539">Nucleus</keyword>
<dbReference type="FunFam" id="3.30.70.1730:FF:000005">
    <property type="entry name" value="Ribosome assembly factor mrt4"/>
    <property type="match status" value="1"/>
</dbReference>
<feature type="region of interest" description="Disordered" evidence="7">
    <location>
        <begin position="214"/>
        <end position="240"/>
    </location>
</feature>
<comment type="function">
    <text evidence="1 6">Component of the ribosome assembly machinery. Nuclear paralog of the ribosomal protein P0, it binds pre-60S subunits at an early stage of assembly in the nucleolus, and is replaced by P0 in cytoplasmic pre-60S subunits and mature 80S ribosomes.</text>
</comment>
<dbReference type="GO" id="GO:0000027">
    <property type="term" value="P:ribosomal large subunit assembly"/>
    <property type="evidence" value="ECO:0007669"/>
    <property type="project" value="InterPro"/>
</dbReference>
<organism evidence="9 10">
    <name type="scientific">Capsaspora owczarzaki (strain ATCC 30864)</name>
    <dbReference type="NCBI Taxonomy" id="595528"/>
    <lineage>
        <taxon>Eukaryota</taxon>
        <taxon>Filasterea</taxon>
        <taxon>Capsaspora</taxon>
    </lineage>
</organism>
<evidence type="ECO:0000313" key="10">
    <source>
        <dbReference type="Proteomes" id="UP000008743"/>
    </source>
</evidence>
<dbReference type="eggNOG" id="KOG0816">
    <property type="taxonomic scope" value="Eukaryota"/>
</dbReference>
<dbReference type="RefSeq" id="XP_004365521.2">
    <property type="nucleotide sequence ID" value="XM_004365464.2"/>
</dbReference>
<dbReference type="PANTHER" id="PTHR45841">
    <property type="entry name" value="MRNA TURNOVER PROTEIN 4 MRTO4"/>
    <property type="match status" value="1"/>
</dbReference>
<dbReference type="InterPro" id="IPR001790">
    <property type="entry name" value="Ribosomal_uL10"/>
</dbReference>
<dbReference type="Pfam" id="PF17777">
    <property type="entry name" value="RL10P_insert"/>
    <property type="match status" value="1"/>
</dbReference>
<comment type="subunit">
    <text evidence="3 6">Associates with the pre-60S ribosomal particle.</text>
</comment>
<evidence type="ECO:0000256" key="2">
    <source>
        <dbReference type="ARBA" id="ARBA00008889"/>
    </source>
</evidence>
<proteinExistence type="inferred from homology"/>
<dbReference type="GO" id="GO:0003723">
    <property type="term" value="F:RNA binding"/>
    <property type="evidence" value="ECO:0007669"/>
    <property type="project" value="TreeGrafter"/>
</dbReference>
<protein>
    <recommendedName>
        <fullName evidence="6">Ribosome assembly factor mrt4</fullName>
    </recommendedName>
</protein>
<evidence type="ECO:0000256" key="6">
    <source>
        <dbReference type="RuleBase" id="RU364039"/>
    </source>
</evidence>
<evidence type="ECO:0000313" key="9">
    <source>
        <dbReference type="EMBL" id="KJE89103.1"/>
    </source>
</evidence>
<dbReference type="InterPro" id="IPR043141">
    <property type="entry name" value="Ribosomal_uL10-like_sf"/>
</dbReference>
<dbReference type="CDD" id="cd05796">
    <property type="entry name" value="Ribosomal_P0_like"/>
    <property type="match status" value="1"/>
</dbReference>
<evidence type="ECO:0000259" key="8">
    <source>
        <dbReference type="Pfam" id="PF17777"/>
    </source>
</evidence>
<reference evidence="10" key="1">
    <citation type="submission" date="2011-02" db="EMBL/GenBank/DDBJ databases">
        <title>The Genome Sequence of Capsaspora owczarzaki ATCC 30864.</title>
        <authorList>
            <person name="Russ C."/>
            <person name="Cuomo C."/>
            <person name="Burger G."/>
            <person name="Gray M.W."/>
            <person name="Holland P.W.H."/>
            <person name="King N."/>
            <person name="Lang F.B.F."/>
            <person name="Roger A.J."/>
            <person name="Ruiz-Trillo I."/>
            <person name="Young S.K."/>
            <person name="Zeng Q."/>
            <person name="Gargeya S."/>
            <person name="Alvarado L."/>
            <person name="Berlin A."/>
            <person name="Chapman S.B."/>
            <person name="Chen Z."/>
            <person name="Freedman E."/>
            <person name="Gellesch M."/>
            <person name="Goldberg J."/>
            <person name="Griggs A."/>
            <person name="Gujja S."/>
            <person name="Heilman E."/>
            <person name="Heiman D."/>
            <person name="Howarth C."/>
            <person name="Mehta T."/>
            <person name="Neiman D."/>
            <person name="Pearson M."/>
            <person name="Roberts A."/>
            <person name="Saif S."/>
            <person name="Shea T."/>
            <person name="Shenoy N."/>
            <person name="Sisk P."/>
            <person name="Stolte C."/>
            <person name="Sykes S."/>
            <person name="White J."/>
            <person name="Yandava C."/>
            <person name="Haas B."/>
            <person name="Nusbaum C."/>
            <person name="Birren B."/>
        </authorList>
    </citation>
    <scope>NUCLEOTIDE SEQUENCE</scope>
    <source>
        <strain evidence="10">ATCC 30864</strain>
    </source>
</reference>
<dbReference type="InParanoid" id="A0A0D2WIY4"/>
<name>A0A0D2WIY4_CAPO3</name>
<dbReference type="FunCoup" id="A0A0D2WIY4">
    <property type="interactions" value="605"/>
</dbReference>
<accession>A0A0D2WIY4</accession>
<dbReference type="InterPro" id="IPR043164">
    <property type="entry name" value="Ribosomal_uL10-like_insert_sf"/>
</dbReference>
<comment type="subcellular location">
    <subcellularLocation>
        <location evidence="6">Cytoplasm</location>
    </subcellularLocation>
    <subcellularLocation>
        <location evidence="6">Nucleus</location>
        <location evidence="6">Nucleolus</location>
    </subcellularLocation>
</comment>
<evidence type="ECO:0000256" key="3">
    <source>
        <dbReference type="ARBA" id="ARBA00011117"/>
    </source>
</evidence>
<dbReference type="Gene3D" id="3.30.70.1730">
    <property type="match status" value="1"/>
</dbReference>
<dbReference type="GO" id="GO:0005730">
    <property type="term" value="C:nucleolus"/>
    <property type="evidence" value="ECO:0007669"/>
    <property type="project" value="UniProtKB-SubCell"/>
</dbReference>
<dbReference type="InterPro" id="IPR040637">
    <property type="entry name" value="Ribosomal_uL10-like_insert"/>
</dbReference>
<dbReference type="STRING" id="595528.A0A0D2WIY4"/>
<keyword evidence="6" id="KW-0690">Ribosome biogenesis</keyword>
<dbReference type="EMBL" id="KE346360">
    <property type="protein sequence ID" value="KJE89103.1"/>
    <property type="molecule type" value="Genomic_DNA"/>
</dbReference>
<feature type="compositionally biased region" description="Acidic residues" evidence="7">
    <location>
        <begin position="215"/>
        <end position="240"/>
    </location>
</feature>
<dbReference type="PhylomeDB" id="A0A0D2WIY4"/>
<dbReference type="SUPFAM" id="SSF160369">
    <property type="entry name" value="Ribosomal protein L10-like"/>
    <property type="match status" value="1"/>
</dbReference>
<feature type="domain" description="Large ribosomal subunit protein uL10-like insertion" evidence="8">
    <location>
        <begin position="125"/>
        <end position="193"/>
    </location>
</feature>
<dbReference type="GO" id="GO:0005737">
    <property type="term" value="C:cytoplasm"/>
    <property type="evidence" value="ECO:0007669"/>
    <property type="project" value="UniProtKB-SubCell"/>
</dbReference>
<keyword evidence="10" id="KW-1185">Reference proteome</keyword>
<dbReference type="GO" id="GO:0000956">
    <property type="term" value="P:nuclear-transcribed mRNA catabolic process"/>
    <property type="evidence" value="ECO:0007669"/>
    <property type="project" value="TreeGrafter"/>
</dbReference>
<dbReference type="FunFam" id="3.90.105.20:FF:000003">
    <property type="entry name" value="Ribosome assembly factor mrt4"/>
    <property type="match status" value="1"/>
</dbReference>
<comment type="similarity">
    <text evidence="2 6">Belongs to the universal ribosomal protein uL10 family.</text>
</comment>
<dbReference type="GO" id="GO:0006364">
    <property type="term" value="P:rRNA processing"/>
    <property type="evidence" value="ECO:0007669"/>
    <property type="project" value="TreeGrafter"/>
</dbReference>
<dbReference type="Pfam" id="PF00466">
    <property type="entry name" value="Ribosomal_L10"/>
    <property type="match status" value="1"/>
</dbReference>